<sequence>MRDDEPTSPEMVEAMIAGLQASGMRPSAIAREAQLSRMTIWRLTVGEGRRPSHDTVRRLERLYEARCRKP</sequence>
<name>A0ABZ2B6N6_9HYPH</name>
<reference evidence="1" key="1">
    <citation type="submission" date="2023-08" db="EMBL/GenBank/DDBJ databases">
        <title>Complete genome sequence of Sinorhizobium chiapanecum ITTG S70 isolated from Acaciella angustissima nodules in Chiapas-Mexico.</title>
        <authorList>
            <person name="Rincon-Rosales R."/>
            <person name="Rogel M.A."/>
            <person name="Rincon-Medina C.I."/>
            <person name="Guerrero G."/>
            <person name="Manzano-Gomez L.A."/>
            <person name="Lopez-Lopez A."/>
            <person name="Rincon Molina F.A."/>
            <person name="Martinez-Romero E."/>
        </authorList>
    </citation>
    <scope>NUCLEOTIDE SEQUENCE</scope>
    <source>
        <strain evidence="1">ITTG S70</strain>
    </source>
</reference>
<organism evidence="1 2">
    <name type="scientific">Sinorhizobium chiapasense</name>
    <dbReference type="NCBI Taxonomy" id="501572"/>
    <lineage>
        <taxon>Bacteria</taxon>
        <taxon>Pseudomonadati</taxon>
        <taxon>Pseudomonadota</taxon>
        <taxon>Alphaproteobacteria</taxon>
        <taxon>Hyphomicrobiales</taxon>
        <taxon>Rhizobiaceae</taxon>
        <taxon>Sinorhizobium/Ensifer group</taxon>
        <taxon>Sinorhizobium</taxon>
    </lineage>
</organism>
<gene>
    <name evidence="1" type="ORF">RB548_16990</name>
</gene>
<protein>
    <submittedName>
        <fullName evidence="1">XRE family transcriptional regulator</fullName>
    </submittedName>
</protein>
<dbReference type="Proteomes" id="UP001432360">
    <property type="component" value="Chromosome"/>
</dbReference>
<evidence type="ECO:0000313" key="2">
    <source>
        <dbReference type="Proteomes" id="UP001432360"/>
    </source>
</evidence>
<dbReference type="EMBL" id="CP133148">
    <property type="protein sequence ID" value="WVT03166.1"/>
    <property type="molecule type" value="Genomic_DNA"/>
</dbReference>
<accession>A0ABZ2B6N6</accession>
<proteinExistence type="predicted"/>
<dbReference type="RefSeq" id="WP_331372405.1">
    <property type="nucleotide sequence ID" value="NZ_CP133148.1"/>
</dbReference>
<keyword evidence="2" id="KW-1185">Reference proteome</keyword>
<evidence type="ECO:0000313" key="1">
    <source>
        <dbReference type="EMBL" id="WVT03166.1"/>
    </source>
</evidence>